<evidence type="ECO:0000313" key="3">
    <source>
        <dbReference type="Proteomes" id="UP001235744"/>
    </source>
</evidence>
<name>A0ABY9IQV8_9ACTN</name>
<proteinExistence type="predicted"/>
<dbReference type="Proteomes" id="UP001235744">
    <property type="component" value="Chromosome"/>
</dbReference>
<dbReference type="EMBL" id="CP120988">
    <property type="protein sequence ID" value="WLQ57772.1"/>
    <property type="molecule type" value="Genomic_DNA"/>
</dbReference>
<organism evidence="2 3">
    <name type="scientific">Streptomyces poriferorum</name>
    <dbReference type="NCBI Taxonomy" id="2798799"/>
    <lineage>
        <taxon>Bacteria</taxon>
        <taxon>Bacillati</taxon>
        <taxon>Actinomycetota</taxon>
        <taxon>Actinomycetes</taxon>
        <taxon>Kitasatosporales</taxon>
        <taxon>Streptomycetaceae</taxon>
        <taxon>Streptomyces</taxon>
    </lineage>
</organism>
<evidence type="ECO:0000259" key="1">
    <source>
        <dbReference type="SMART" id="SM00470"/>
    </source>
</evidence>
<protein>
    <submittedName>
        <fullName evidence="2">ParB N-terminal domain-containing protein</fullName>
    </submittedName>
</protein>
<feature type="domain" description="ParB-like N-terminal" evidence="1">
    <location>
        <begin position="24"/>
        <end position="108"/>
    </location>
</feature>
<dbReference type="SMART" id="SM00470">
    <property type="entry name" value="ParB"/>
    <property type="match status" value="1"/>
</dbReference>
<dbReference type="RefSeq" id="WP_219575704.1">
    <property type="nucleotide sequence ID" value="NZ_CP120988.1"/>
</dbReference>
<evidence type="ECO:0000313" key="2">
    <source>
        <dbReference type="EMBL" id="WLQ57772.1"/>
    </source>
</evidence>
<gene>
    <name evidence="2" type="ORF">P8A19_21065</name>
</gene>
<sequence>MQPQESDSAYLLGLRDGLHSIPVVDVPLRELRVGISPRSSPENPEHTRTLVEAGAELPPVLVHRASMTVIDGIHRLRAAQVRGATSIAVRYFDGSAEDGLLLAVAVNGVHGLPLSIGERTEAVKRIVTAHPEWSDRSVAKLAGLSPAKTAEIRRTLCGDVPPGGVRVGRDGRARPLDPARRRERAAELLRENPKASLRQVGKEAGLSPATVADVRDRIARGDGVVAPLRASRAAVTTAGVARVAAEAAAVDPVEICSLLRRDPSLRLSEAGRAILRLLDAGAVVASNREDIAAGLPSHCRASVARLARVYAESWQLFAAELQPADARPAGSRFRAGGGPVRDGVAS</sequence>
<reference evidence="2 3" key="1">
    <citation type="submission" date="2023-03" db="EMBL/GenBank/DDBJ databases">
        <title>Isolation and description of six Streptomyces strains from soil environments, able to metabolize different microbial glucans.</title>
        <authorList>
            <person name="Widen T."/>
            <person name="Larsbrink J."/>
        </authorList>
    </citation>
    <scope>NUCLEOTIDE SEQUENCE [LARGE SCALE GENOMIC DNA]</scope>
    <source>
        <strain evidence="2 3">Alt2</strain>
    </source>
</reference>
<keyword evidence="3" id="KW-1185">Reference proteome</keyword>
<accession>A0ABY9IQV8</accession>
<dbReference type="InterPro" id="IPR003115">
    <property type="entry name" value="ParB_N"/>
</dbReference>